<dbReference type="GO" id="GO:0008270">
    <property type="term" value="F:zinc ion binding"/>
    <property type="evidence" value="ECO:0007669"/>
    <property type="project" value="InterPro"/>
</dbReference>
<feature type="binding site" evidence="10">
    <location>
        <position position="122"/>
    </location>
    <ligand>
        <name>5-methyltetrahydropteroyltri-L-glutamate</name>
        <dbReference type="ChEBI" id="CHEBI:58207"/>
    </ligand>
</feature>
<comment type="similarity">
    <text evidence="3 10">Belongs to the vitamin-B12 independent methionine synthase family.</text>
</comment>
<evidence type="ECO:0000259" key="15">
    <source>
        <dbReference type="Pfam" id="PF08267"/>
    </source>
</evidence>
<dbReference type="InterPro" id="IPR038071">
    <property type="entry name" value="UROD/MetE-like_sf"/>
</dbReference>
<comment type="function">
    <text evidence="1 10">Catalyzes the transfer of a methyl group from 5-methyltetrahydrofolate to homocysteine resulting in methionine formation.</text>
</comment>
<evidence type="ECO:0000259" key="14">
    <source>
        <dbReference type="Pfam" id="PF01717"/>
    </source>
</evidence>
<dbReference type="InterPro" id="IPR002629">
    <property type="entry name" value="Met_Synth_C/arc"/>
</dbReference>
<dbReference type="PIRSF" id="PIRSF000382">
    <property type="entry name" value="MeTrfase_B12_ind"/>
    <property type="match status" value="1"/>
</dbReference>
<accession>A0A143DG39</accession>
<sequence length="781" mass="87804">MPRIGRHRELKFALEDFWKGNIAESALVHTATKLKARNWTRQVEQGATILPSNDFSLYDHVLDTSAMVGAIPERYDWKGGPPGLTTYFAMARGTRGTAGKECHHACNPAYTGAGIPAQDMTKWFDTNYHYMVPEFTPGQPFRLSCLKAVNEYREARLLGYRTRPVLLGPVTFLKLGKSTDPIVSPLRNLDSLLLVYIDLLTRLSLEGADWIQIDEPCLITDLDDEARTALQTTYQAFARALPNLNIMLTTWFGGLGNNLDLATQLPVAGLHLDLVRAPEQLPEVIHRSRREQILSLGVIDGRNVWRADLEAILDQLEPVVKQKGAEHIQLAPSCSLLHVPLDISVETDLDSDIKSWLSFADQKIHELAVLATALARGRESVRGQLEAASLATRTRKTSDKIHCKTVQDRVNGIKSHMTKRKSPYAVRAPQQQKHLALPLFPTTTIGSFPQTGKVRQARSAHSKGILTTEDYELFLRKETERVVRWQEQTGLDVLVHGEFERNDMVQYFGEKLSGFAFTRHGWVQSYGSRCVRPPILYGDVSRPEPMTVKWWSCAQAVTSRPVKGMLTGPVTILNWSFVRDDMPRSTACRQLALALRDEVLDLEKAGARIIQIDEAALREGLPLRQTEWNAYLEWAVGCFHLTSSGVSDQTQIHTHMCYSEFNDIMEAIAAMDADVVSIEASRSGMDLLKTFRTYRYPNSIGPGVYDIHSPRIPGTDEIVARLAMARQYLHDRQLWVNPDCGLKTRAWDDIQPALLNMVAAARKLRISQNHEQRNVQSALST</sequence>
<dbReference type="AlphaFoldDB" id="A0A143DG39"/>
<dbReference type="GO" id="GO:0003871">
    <property type="term" value="F:5-methyltetrahydropteroyltriglutamate-homocysteine S-methyltransferase activity"/>
    <property type="evidence" value="ECO:0007669"/>
    <property type="project" value="UniProtKB-UniRule"/>
</dbReference>
<keyword evidence="5 10" id="KW-0028">Amino-acid biosynthesis</keyword>
<feature type="binding site" evidence="12">
    <location>
        <position position="655"/>
    </location>
    <ligand>
        <name>Zn(2+)</name>
        <dbReference type="ChEBI" id="CHEBI:29105"/>
        <label>1</label>
        <note>catalytic</note>
    </ligand>
</feature>
<dbReference type="PANTHER" id="PTHR30519">
    <property type="entry name" value="5-METHYLTETRAHYDROPTEROYLTRIGLUTAMATE--HOMOCYSTEINE METHYLTRANSFERASE"/>
    <property type="match status" value="1"/>
</dbReference>
<reference evidence="16 17" key="1">
    <citation type="submission" date="2016-02" db="EMBL/GenBank/DDBJ databases">
        <title>Complete Genome of H5569, the type strain of the newly described species Haematospirillium jordaniae.</title>
        <authorList>
            <person name="Nicholson A.C."/>
            <person name="Humrighouse B.W."/>
            <person name="Loparov V."/>
            <person name="McQuiston J.R."/>
        </authorList>
    </citation>
    <scope>NUCLEOTIDE SEQUENCE [LARGE SCALE GENOMIC DNA]</scope>
    <source>
        <strain evidence="16 17">H5569</strain>
    </source>
</reference>
<evidence type="ECO:0000256" key="4">
    <source>
        <dbReference type="ARBA" id="ARBA00022603"/>
    </source>
</evidence>
<feature type="binding site" evidence="12">
    <location>
        <position position="657"/>
    </location>
    <ligand>
        <name>Zn(2+)</name>
        <dbReference type="ChEBI" id="CHEBI:29105"/>
        <label>1</label>
        <note>catalytic</note>
    </ligand>
</feature>
<dbReference type="UniPathway" id="UPA00051">
    <property type="reaction ID" value="UER00082"/>
</dbReference>
<evidence type="ECO:0000256" key="11">
    <source>
        <dbReference type="PIRSR" id="PIRSR000382-1"/>
    </source>
</evidence>
<dbReference type="Gene3D" id="3.20.20.210">
    <property type="match status" value="2"/>
</dbReference>
<dbReference type="Proteomes" id="UP000076066">
    <property type="component" value="Chromosome"/>
</dbReference>
<comment type="cofactor">
    <cofactor evidence="10">
        <name>Zn(2+)</name>
        <dbReference type="ChEBI" id="CHEBI:29105"/>
    </cofactor>
    <text evidence="10">Binds 1 zinc ion per subunit.</text>
</comment>
<evidence type="ECO:0000256" key="8">
    <source>
        <dbReference type="ARBA" id="ARBA00022833"/>
    </source>
</evidence>
<feature type="binding site" evidence="10">
    <location>
        <position position="619"/>
    </location>
    <ligand>
        <name>5-methyltetrahydropteroyltri-L-glutamate</name>
        <dbReference type="ChEBI" id="CHEBI:58207"/>
    </ligand>
</feature>
<evidence type="ECO:0000256" key="7">
    <source>
        <dbReference type="ARBA" id="ARBA00022723"/>
    </source>
</evidence>
<comment type="catalytic activity">
    <reaction evidence="10">
        <text>5-methyltetrahydropteroyltri-L-glutamate + L-homocysteine = tetrahydropteroyltri-L-glutamate + L-methionine</text>
        <dbReference type="Rhea" id="RHEA:21196"/>
        <dbReference type="ChEBI" id="CHEBI:57844"/>
        <dbReference type="ChEBI" id="CHEBI:58140"/>
        <dbReference type="ChEBI" id="CHEBI:58199"/>
        <dbReference type="ChEBI" id="CHEBI:58207"/>
        <dbReference type="EC" id="2.1.1.14"/>
    </reaction>
</comment>
<feature type="binding site" evidence="10">
    <location>
        <position position="655"/>
    </location>
    <ligand>
        <name>Zn(2+)</name>
        <dbReference type="ChEBI" id="CHEBI:29105"/>
        <note>catalytic</note>
    </ligand>
</feature>
<feature type="binding site" evidence="12">
    <location>
        <position position="740"/>
    </location>
    <ligand>
        <name>Zn(2+)</name>
        <dbReference type="ChEBI" id="CHEBI:29105"/>
        <label>1</label>
        <note>catalytic</note>
    </ligand>
</feature>
<dbReference type="EMBL" id="CP014525">
    <property type="protein sequence ID" value="AMW35695.1"/>
    <property type="molecule type" value="Genomic_DNA"/>
</dbReference>
<evidence type="ECO:0000256" key="13">
    <source>
        <dbReference type="PIRSR" id="PIRSR000382-3"/>
    </source>
</evidence>
<feature type="binding site" evidence="10 11">
    <location>
        <position position="613"/>
    </location>
    <ligand>
        <name>L-homocysteine</name>
        <dbReference type="ChEBI" id="CHEBI:58199"/>
    </ligand>
</feature>
<evidence type="ECO:0000256" key="5">
    <source>
        <dbReference type="ARBA" id="ARBA00022605"/>
    </source>
</evidence>
<organism evidence="16 17">
    <name type="scientific">Haematospirillum jordaniae</name>
    <dbReference type="NCBI Taxonomy" id="1549855"/>
    <lineage>
        <taxon>Bacteria</taxon>
        <taxon>Pseudomonadati</taxon>
        <taxon>Pseudomonadota</taxon>
        <taxon>Alphaproteobacteria</taxon>
        <taxon>Rhodospirillales</taxon>
        <taxon>Novispirillaceae</taxon>
        <taxon>Haematospirillum</taxon>
    </lineage>
</organism>
<dbReference type="SUPFAM" id="SSF51726">
    <property type="entry name" value="UROD/MetE-like"/>
    <property type="match status" value="2"/>
</dbReference>
<dbReference type="STRING" id="1549855.AY555_09885"/>
<feature type="domain" description="Cobalamin-independent methionine synthase MetE N-terminal" evidence="15">
    <location>
        <begin position="2"/>
        <end position="322"/>
    </location>
</feature>
<feature type="binding site" evidence="10 11">
    <location>
        <position position="613"/>
    </location>
    <ligand>
        <name>L-methionine</name>
        <dbReference type="ChEBI" id="CHEBI:57844"/>
    </ligand>
</feature>
<dbReference type="HAMAP" id="MF_00172">
    <property type="entry name" value="Meth_synth"/>
    <property type="match status" value="1"/>
</dbReference>
<evidence type="ECO:0000256" key="3">
    <source>
        <dbReference type="ARBA" id="ARBA00009553"/>
    </source>
</evidence>
<comment type="pathway">
    <text evidence="2 10">Amino-acid biosynthesis; L-methionine biosynthesis via de novo pathway; L-methionine from L-homocysteine (MetE route): step 1/1.</text>
</comment>
<dbReference type="GO" id="GO:0032259">
    <property type="term" value="P:methylation"/>
    <property type="evidence" value="ECO:0007669"/>
    <property type="project" value="UniProtKB-KW"/>
</dbReference>
<keyword evidence="7 10" id="KW-0479">Metal-binding</keyword>
<feature type="binding site" evidence="10 11">
    <location>
        <begin position="529"/>
        <end position="530"/>
    </location>
    <ligand>
        <name>5-methyltetrahydropteroyltri-L-glutamate</name>
        <dbReference type="ChEBI" id="CHEBI:58207"/>
    </ligand>
</feature>
<dbReference type="CDD" id="cd03311">
    <property type="entry name" value="CIMS_C_terminal_like"/>
    <property type="match status" value="1"/>
</dbReference>
<protein>
    <recommendedName>
        <fullName evidence="10">5-methyltetrahydropteroyltriglutamate--homocysteine methyltransferase</fullName>
        <ecNumber evidence="10">2.1.1.14</ecNumber>
    </recommendedName>
    <alternativeName>
        <fullName evidence="10">Cobalamin-independent methionine synthase</fullName>
    </alternativeName>
    <alternativeName>
        <fullName evidence="10">Methionine synthase, vitamin-B12 independent isozyme</fullName>
    </alternativeName>
</protein>
<proteinExistence type="inferred from homology"/>
<keyword evidence="6 10" id="KW-0808">Transferase</keyword>
<dbReference type="Pfam" id="PF01717">
    <property type="entry name" value="Meth_synt_2"/>
    <property type="match status" value="1"/>
</dbReference>
<dbReference type="GO" id="GO:0009086">
    <property type="term" value="P:methionine biosynthetic process"/>
    <property type="evidence" value="ECO:0007669"/>
    <property type="project" value="UniProtKB-UniRule"/>
</dbReference>
<dbReference type="InterPro" id="IPR013215">
    <property type="entry name" value="Cbl-indep_Met_Synth_N"/>
</dbReference>
<feature type="domain" description="Cobalamin-independent methionine synthase MetE C-terminal/archaeal" evidence="14">
    <location>
        <begin position="440"/>
        <end position="762"/>
    </location>
</feature>
<dbReference type="NCBIfam" id="NF003556">
    <property type="entry name" value="PRK05222.1"/>
    <property type="match status" value="1"/>
</dbReference>
<feature type="binding site" evidence="10">
    <location>
        <position position="498"/>
    </location>
    <ligand>
        <name>L-homocysteine</name>
        <dbReference type="ChEBI" id="CHEBI:58199"/>
    </ligand>
</feature>
<feature type="binding site" evidence="10">
    <location>
        <begin position="8"/>
        <end position="11"/>
    </location>
    <ligand>
        <name>5-methyltetrahydropteroyltri-L-glutamate</name>
        <dbReference type="ChEBI" id="CHEBI:58207"/>
    </ligand>
</feature>
<name>A0A143DG39_9PROT</name>
<feature type="binding site" evidence="10 11">
    <location>
        <begin position="445"/>
        <end position="447"/>
    </location>
    <ligand>
        <name>L-homocysteine</name>
        <dbReference type="ChEBI" id="CHEBI:58199"/>
    </ligand>
</feature>
<feature type="binding site" evidence="12">
    <location>
        <position position="679"/>
    </location>
    <ligand>
        <name>Zn(2+)</name>
        <dbReference type="ChEBI" id="CHEBI:29105"/>
        <label>1</label>
        <note>catalytic</note>
    </ligand>
</feature>
<keyword evidence="10" id="KW-0677">Repeat</keyword>
<evidence type="ECO:0000313" key="16">
    <source>
        <dbReference type="EMBL" id="AMW35695.1"/>
    </source>
</evidence>
<feature type="binding site" evidence="11">
    <location>
        <position position="11"/>
    </location>
    <ligand>
        <name>5-methyltetrahydropteroyltri-L-glutamate</name>
        <dbReference type="ChEBI" id="CHEBI:58207"/>
    </ligand>
</feature>
<dbReference type="NCBIfam" id="TIGR01371">
    <property type="entry name" value="met_syn_B12ind"/>
    <property type="match status" value="1"/>
</dbReference>
<feature type="binding site" evidence="10">
    <location>
        <position position="740"/>
    </location>
    <ligand>
        <name>Zn(2+)</name>
        <dbReference type="ChEBI" id="CHEBI:29105"/>
        <note>catalytic</note>
    </ligand>
</feature>
<dbReference type="EC" id="2.1.1.14" evidence="10"/>
<keyword evidence="9 10" id="KW-0486">Methionine biosynthesis</keyword>
<keyword evidence="8 10" id="KW-0862">Zinc</keyword>
<feature type="binding site" evidence="10 11">
    <location>
        <position position="575"/>
    </location>
    <ligand>
        <name>5-methyltetrahydropteroyltri-L-glutamate</name>
        <dbReference type="ChEBI" id="CHEBI:58207"/>
    </ligand>
</feature>
<evidence type="ECO:0000256" key="12">
    <source>
        <dbReference type="PIRSR" id="PIRSR000382-2"/>
    </source>
</evidence>
<keyword evidence="4 10" id="KW-0489">Methyltransferase</keyword>
<dbReference type="Pfam" id="PF08267">
    <property type="entry name" value="Meth_synt_1"/>
    <property type="match status" value="1"/>
</dbReference>
<evidence type="ECO:0000256" key="2">
    <source>
        <dbReference type="ARBA" id="ARBA00004681"/>
    </source>
</evidence>
<feature type="binding site" evidence="10">
    <location>
        <position position="679"/>
    </location>
    <ligand>
        <name>Zn(2+)</name>
        <dbReference type="ChEBI" id="CHEBI:29105"/>
        <note>catalytic</note>
    </ligand>
</feature>
<evidence type="ECO:0000256" key="6">
    <source>
        <dbReference type="ARBA" id="ARBA00022679"/>
    </source>
</evidence>
<evidence type="ECO:0000256" key="1">
    <source>
        <dbReference type="ARBA" id="ARBA00002777"/>
    </source>
</evidence>
<feature type="binding site" evidence="10">
    <location>
        <position position="657"/>
    </location>
    <ligand>
        <name>Zn(2+)</name>
        <dbReference type="ChEBI" id="CHEBI:29105"/>
        <note>catalytic</note>
    </ligand>
</feature>
<feature type="active site" description="Proton donor" evidence="10 13">
    <location>
        <position position="708"/>
    </location>
</feature>
<evidence type="ECO:0000256" key="9">
    <source>
        <dbReference type="ARBA" id="ARBA00023167"/>
    </source>
</evidence>
<evidence type="ECO:0000256" key="10">
    <source>
        <dbReference type="HAMAP-Rule" id="MF_00172"/>
    </source>
</evidence>
<evidence type="ECO:0000313" key="17">
    <source>
        <dbReference type="Proteomes" id="UP000076066"/>
    </source>
</evidence>
<dbReference type="CDD" id="cd03312">
    <property type="entry name" value="CIMS_N_terminal_like"/>
    <property type="match status" value="1"/>
</dbReference>
<keyword evidence="17" id="KW-1185">Reference proteome</keyword>
<dbReference type="KEGG" id="hjo:AY555_09885"/>
<dbReference type="InterPro" id="IPR006276">
    <property type="entry name" value="Cobalamin-indep_Met_synthase"/>
</dbReference>
<feature type="binding site" evidence="10 11">
    <location>
        <begin position="445"/>
        <end position="447"/>
    </location>
    <ligand>
        <name>L-methionine</name>
        <dbReference type="ChEBI" id="CHEBI:57844"/>
    </ligand>
</feature>
<feature type="binding site" evidence="11">
    <location>
        <position position="127"/>
    </location>
    <ligand>
        <name>5-methyltetrahydropteroyltri-L-glutamate</name>
        <dbReference type="ChEBI" id="CHEBI:58207"/>
    </ligand>
</feature>
<comment type="cofactor">
    <cofactor evidence="12">
        <name>Zn(2+)</name>
        <dbReference type="ChEBI" id="CHEBI:29105"/>
    </cofactor>
    <text evidence="12">Binds 2 Zn(2+) ions per subunit.</text>
</comment>
<feature type="binding site" evidence="10 11">
    <location>
        <position position="498"/>
    </location>
    <ligand>
        <name>L-methionine</name>
        <dbReference type="ChEBI" id="CHEBI:57844"/>
    </ligand>
</feature>
<gene>
    <name evidence="10" type="primary">metE</name>
    <name evidence="16" type="ORF">AY555_09885</name>
</gene>